<dbReference type="STRING" id="1806994.A0A507CAJ5"/>
<gene>
    <name evidence="1" type="ORF">SmJEL517_g02895</name>
</gene>
<dbReference type="AlphaFoldDB" id="A0A507CAJ5"/>
<name>A0A507CAJ5_9FUNG</name>
<dbReference type="GeneID" id="42004120"/>
<dbReference type="OrthoDB" id="6362633at2759"/>
<proteinExistence type="predicted"/>
<reference evidence="1 2" key="1">
    <citation type="journal article" date="2019" name="Sci. Rep.">
        <title>Comparative genomics of chytrid fungi reveal insights into the obligate biotrophic and pathogenic lifestyle of Synchytrium endobioticum.</title>
        <authorList>
            <person name="van de Vossenberg B.T.L.H."/>
            <person name="Warris S."/>
            <person name="Nguyen H.D.T."/>
            <person name="van Gent-Pelzer M.P.E."/>
            <person name="Joly D.L."/>
            <person name="van de Geest H.C."/>
            <person name="Bonants P.J.M."/>
            <person name="Smith D.S."/>
            <person name="Levesque C.A."/>
            <person name="van der Lee T.A.J."/>
        </authorList>
    </citation>
    <scope>NUCLEOTIDE SEQUENCE [LARGE SCALE GENOMIC DNA]</scope>
    <source>
        <strain evidence="1 2">JEL517</strain>
    </source>
</reference>
<protein>
    <recommendedName>
        <fullName evidence="3">Phosphoribulokinase/uridine kinase domain-containing protein</fullName>
    </recommendedName>
</protein>
<organism evidence="1 2">
    <name type="scientific">Synchytrium microbalum</name>
    <dbReference type="NCBI Taxonomy" id="1806994"/>
    <lineage>
        <taxon>Eukaryota</taxon>
        <taxon>Fungi</taxon>
        <taxon>Fungi incertae sedis</taxon>
        <taxon>Chytridiomycota</taxon>
        <taxon>Chytridiomycota incertae sedis</taxon>
        <taxon>Chytridiomycetes</taxon>
        <taxon>Synchytriales</taxon>
        <taxon>Synchytriaceae</taxon>
        <taxon>Synchytrium</taxon>
    </lineage>
</organism>
<evidence type="ECO:0000313" key="1">
    <source>
        <dbReference type="EMBL" id="TPX34535.1"/>
    </source>
</evidence>
<evidence type="ECO:0000313" key="2">
    <source>
        <dbReference type="Proteomes" id="UP000319731"/>
    </source>
</evidence>
<dbReference type="Proteomes" id="UP000319731">
    <property type="component" value="Unassembled WGS sequence"/>
</dbReference>
<accession>A0A507CAJ5</accession>
<comment type="caution">
    <text evidence="1">The sequence shown here is derived from an EMBL/GenBank/DDBJ whole genome shotgun (WGS) entry which is preliminary data.</text>
</comment>
<dbReference type="EMBL" id="QEAO01000013">
    <property type="protein sequence ID" value="TPX34535.1"/>
    <property type="molecule type" value="Genomic_DNA"/>
</dbReference>
<dbReference type="InterPro" id="IPR027417">
    <property type="entry name" value="P-loop_NTPase"/>
</dbReference>
<dbReference type="SUPFAM" id="SSF52540">
    <property type="entry name" value="P-loop containing nucleoside triphosphate hydrolases"/>
    <property type="match status" value="1"/>
</dbReference>
<sequence>MDEVYEELALEVSRRPRQSRFLIAIAAQLSQMPDPELAHKRRGAPFTFAPELLASLVNRLKEQPSVITKAPSFNHALKDPKEDDITILPSHKIILFEGLYLQLSLPVWADIAHAMDELWFLDCDVGVARERVAQRHLASGLVSTVKAGYERFDSNDGPNGEFILANSVKPTKVIKSINT</sequence>
<keyword evidence="2" id="KW-1185">Reference proteome</keyword>
<dbReference type="Gene3D" id="3.40.50.300">
    <property type="entry name" value="P-loop containing nucleotide triphosphate hydrolases"/>
    <property type="match status" value="1"/>
</dbReference>
<evidence type="ECO:0008006" key="3">
    <source>
        <dbReference type="Google" id="ProtNLM"/>
    </source>
</evidence>
<dbReference type="RefSeq" id="XP_031025255.1">
    <property type="nucleotide sequence ID" value="XM_031168823.1"/>
</dbReference>